<dbReference type="InterPro" id="IPR023606">
    <property type="entry name" value="CoA-Trfase_III_dom_1_sf"/>
</dbReference>
<dbReference type="SUPFAM" id="SSF89796">
    <property type="entry name" value="CoA-transferase family III (CaiB/BaiF)"/>
    <property type="match status" value="1"/>
</dbReference>
<dbReference type="PANTHER" id="PTHR48207">
    <property type="entry name" value="SUCCINATE--HYDROXYMETHYLGLUTARATE COA-TRANSFERASE"/>
    <property type="match status" value="1"/>
</dbReference>
<proteinExistence type="predicted"/>
<protein>
    <submittedName>
        <fullName evidence="2">CoA transferase</fullName>
    </submittedName>
</protein>
<organism evidence="2 3">
    <name type="scientific">Candidatus Geothrix odensensis</name>
    <dbReference type="NCBI Taxonomy" id="2954440"/>
    <lineage>
        <taxon>Bacteria</taxon>
        <taxon>Pseudomonadati</taxon>
        <taxon>Acidobacteriota</taxon>
        <taxon>Holophagae</taxon>
        <taxon>Holophagales</taxon>
        <taxon>Holophagaceae</taxon>
        <taxon>Geothrix</taxon>
    </lineage>
</organism>
<dbReference type="Proteomes" id="UP000709959">
    <property type="component" value="Unassembled WGS sequence"/>
</dbReference>
<dbReference type="InterPro" id="IPR003673">
    <property type="entry name" value="CoA-Trfase_fam_III"/>
</dbReference>
<evidence type="ECO:0000313" key="3">
    <source>
        <dbReference type="Proteomes" id="UP000709959"/>
    </source>
</evidence>
<dbReference type="InterPro" id="IPR050483">
    <property type="entry name" value="CoA-transferase_III_domain"/>
</dbReference>
<dbReference type="InterPro" id="IPR044855">
    <property type="entry name" value="CoA-Trfase_III_dom3_sf"/>
</dbReference>
<dbReference type="Pfam" id="PF02515">
    <property type="entry name" value="CoA_transf_3"/>
    <property type="match status" value="1"/>
</dbReference>
<dbReference type="Gene3D" id="3.40.50.10540">
    <property type="entry name" value="Crotonobetainyl-coa:carnitine coa-transferase, domain 1"/>
    <property type="match status" value="1"/>
</dbReference>
<sequence>MPKPLSHFRIVDLSCVLAGPFATQLLADLGAEVQKLEPPEGDPTRGWGPPFEDGDAGESAYFRCANRGKTSRTIDLHTEAGKEQLFDLLKEADVLVENFRADSADRLGLGWKRLHAKFPKLILASVRGFASDVTASRRAGYDFIIQAESGWMAITGEPDGRPMKVGVALVDVLAGLYCANGIQAALLHRERTGEALHIEVPLMEAALAGLVNVAAGSLMTGEPPRRWGNAHPQIVPYQSFRCQDGDVAIGVGSDRQFEVLAMWLGLDLEARPEWKKNRGRVKDREELVALIEARTGESTVEEVLSMCEANAIPASRVRSVDEVLYRQGGTLHNLLQPLFEMETNTMVPTLATPLLLNGERPCAPLPPPRWKP</sequence>
<dbReference type="Gene3D" id="3.30.1540.10">
    <property type="entry name" value="formyl-coa transferase, domain 3"/>
    <property type="match status" value="1"/>
</dbReference>
<name>A0A936F2I4_9BACT</name>
<accession>A0A936F2I4</accession>
<dbReference type="AlphaFoldDB" id="A0A936F2I4"/>
<evidence type="ECO:0000313" key="2">
    <source>
        <dbReference type="EMBL" id="MBK8572939.1"/>
    </source>
</evidence>
<comment type="caution">
    <text evidence="2">The sequence shown here is derived from an EMBL/GenBank/DDBJ whole genome shotgun (WGS) entry which is preliminary data.</text>
</comment>
<dbReference type="EMBL" id="JADKCH010000010">
    <property type="protein sequence ID" value="MBK8572939.1"/>
    <property type="molecule type" value="Genomic_DNA"/>
</dbReference>
<dbReference type="PANTHER" id="PTHR48207:SF3">
    <property type="entry name" value="SUCCINATE--HYDROXYMETHYLGLUTARATE COA-TRANSFERASE"/>
    <property type="match status" value="1"/>
</dbReference>
<evidence type="ECO:0000256" key="1">
    <source>
        <dbReference type="ARBA" id="ARBA00022679"/>
    </source>
</evidence>
<keyword evidence="1 2" id="KW-0808">Transferase</keyword>
<gene>
    <name evidence="2" type="ORF">IPN91_09905</name>
</gene>
<reference evidence="2 3" key="1">
    <citation type="submission" date="2020-10" db="EMBL/GenBank/DDBJ databases">
        <title>Connecting structure to function with the recovery of over 1000 high-quality activated sludge metagenome-assembled genomes encoding full-length rRNA genes using long-read sequencing.</title>
        <authorList>
            <person name="Singleton C.M."/>
            <person name="Petriglieri F."/>
            <person name="Kristensen J.M."/>
            <person name="Kirkegaard R.H."/>
            <person name="Michaelsen T.Y."/>
            <person name="Andersen M.H."/>
            <person name="Karst S.M."/>
            <person name="Dueholm M.S."/>
            <person name="Nielsen P.H."/>
            <person name="Albertsen M."/>
        </authorList>
    </citation>
    <scope>NUCLEOTIDE SEQUENCE [LARGE SCALE GENOMIC DNA]</scope>
    <source>
        <strain evidence="2">OdNE_18-Q3-R46-58_MAXAC.008</strain>
    </source>
</reference>
<dbReference type="GO" id="GO:0008410">
    <property type="term" value="F:CoA-transferase activity"/>
    <property type="evidence" value="ECO:0007669"/>
    <property type="project" value="TreeGrafter"/>
</dbReference>